<keyword evidence="3 5" id="KW-0378">Hydrolase</keyword>
<gene>
    <name evidence="5" type="ORF">ACFQKE_03540</name>
</gene>
<evidence type="ECO:0000256" key="4">
    <source>
        <dbReference type="ARBA" id="ARBA00022833"/>
    </source>
</evidence>
<dbReference type="NCBIfam" id="TIGR04448">
    <property type="entry name" value="creatininase"/>
    <property type="match status" value="1"/>
</dbReference>
<dbReference type="Pfam" id="PF02633">
    <property type="entry name" value="Creatininase"/>
    <property type="match status" value="1"/>
</dbReference>
<reference evidence="5 6" key="1">
    <citation type="journal article" date="2019" name="Int. J. Syst. Evol. Microbiol.">
        <title>The Global Catalogue of Microorganisms (GCM) 10K type strain sequencing project: providing services to taxonomists for standard genome sequencing and annotation.</title>
        <authorList>
            <consortium name="The Broad Institute Genomics Platform"/>
            <consortium name="The Broad Institute Genome Sequencing Center for Infectious Disease"/>
            <person name="Wu L."/>
            <person name="Ma J."/>
        </authorList>
    </citation>
    <scope>NUCLEOTIDE SEQUENCE [LARGE SCALE GENOMIC DNA]</scope>
    <source>
        <strain evidence="5 6">GX21</strain>
    </source>
</reference>
<name>A0ABD5ZVG9_9EURY</name>
<evidence type="ECO:0000313" key="5">
    <source>
        <dbReference type="EMBL" id="MFC7254379.1"/>
    </source>
</evidence>
<keyword evidence="4" id="KW-0862">Zinc</keyword>
<sequence length="259" mass="28245">MTEYCSVEMGELTWEEFADHVDGSVVFVPVGSTEQHGPHLPLNVDTVIATEFSKRAAQRVDGLVAPPLPYGFKSQAGSGGGADFTGTTNLDGETLRRLFGDVVGDLVADGATNIVAFNGHYENEYFLREAVDLHLEEGDGEFIIASWWDLLSPDVRDDLFSEVPGGFPGWATEHAGVVETALMMQFRPELVREDRVVDDGPDRAPPYVVKPARDDQIASTGAYYKATYATPEIGERVVDDVLDTLVEGIAHEWGDVVPE</sequence>
<dbReference type="InterPro" id="IPR003785">
    <property type="entry name" value="Creatininase/forma_Hydrolase"/>
</dbReference>
<evidence type="ECO:0000313" key="6">
    <source>
        <dbReference type="Proteomes" id="UP001596434"/>
    </source>
</evidence>
<evidence type="ECO:0000256" key="2">
    <source>
        <dbReference type="ARBA" id="ARBA00022723"/>
    </source>
</evidence>
<dbReference type="PANTHER" id="PTHR35005:SF1">
    <property type="entry name" value="2-AMINO-5-FORMYLAMINO-6-RIBOSYLAMINOPYRIMIDIN-4(3H)-ONE 5'-MONOPHOSPHATE DEFORMYLASE"/>
    <property type="match status" value="1"/>
</dbReference>
<dbReference type="RefSeq" id="WP_379702578.1">
    <property type="nucleotide sequence ID" value="NZ_JBHTAT010000001.1"/>
</dbReference>
<dbReference type="EMBL" id="JBHTAT010000001">
    <property type="protein sequence ID" value="MFC7254379.1"/>
    <property type="molecule type" value="Genomic_DNA"/>
</dbReference>
<dbReference type="Proteomes" id="UP001596434">
    <property type="component" value="Unassembled WGS sequence"/>
</dbReference>
<proteinExistence type="predicted"/>
<dbReference type="PANTHER" id="PTHR35005">
    <property type="entry name" value="3-DEHYDRO-SCYLLO-INOSOSE HYDROLASE"/>
    <property type="match status" value="1"/>
</dbReference>
<dbReference type="EC" id="3.5.2.10" evidence="5"/>
<keyword evidence="2" id="KW-0479">Metal-binding</keyword>
<protein>
    <submittedName>
        <fullName evidence="5">Creatininase</fullName>
        <ecNumber evidence="5">3.5.2.10</ecNumber>
    </submittedName>
</protein>
<dbReference type="InterPro" id="IPR031034">
    <property type="entry name" value="Creatininase"/>
</dbReference>
<dbReference type="GO" id="GO:0046872">
    <property type="term" value="F:metal ion binding"/>
    <property type="evidence" value="ECO:0007669"/>
    <property type="project" value="UniProtKB-KW"/>
</dbReference>
<dbReference type="SUPFAM" id="SSF102215">
    <property type="entry name" value="Creatininase"/>
    <property type="match status" value="1"/>
</dbReference>
<dbReference type="Gene3D" id="3.40.50.10310">
    <property type="entry name" value="Creatininase"/>
    <property type="match status" value="1"/>
</dbReference>
<evidence type="ECO:0000256" key="1">
    <source>
        <dbReference type="ARBA" id="ARBA00001947"/>
    </source>
</evidence>
<dbReference type="GO" id="GO:0047789">
    <property type="term" value="F:creatininase activity"/>
    <property type="evidence" value="ECO:0007669"/>
    <property type="project" value="UniProtKB-EC"/>
</dbReference>
<dbReference type="GeneID" id="96952692"/>
<evidence type="ECO:0000256" key="3">
    <source>
        <dbReference type="ARBA" id="ARBA00022801"/>
    </source>
</evidence>
<keyword evidence="6" id="KW-1185">Reference proteome</keyword>
<dbReference type="AlphaFoldDB" id="A0ABD5ZVG9"/>
<organism evidence="5 6">
    <name type="scientific">Haloplanus litoreus</name>
    <dbReference type="NCBI Taxonomy" id="767515"/>
    <lineage>
        <taxon>Archaea</taxon>
        <taxon>Methanobacteriati</taxon>
        <taxon>Methanobacteriota</taxon>
        <taxon>Stenosarchaea group</taxon>
        <taxon>Halobacteria</taxon>
        <taxon>Halobacteriales</taxon>
        <taxon>Haloferacaceae</taxon>
        <taxon>Haloplanus</taxon>
    </lineage>
</organism>
<dbReference type="InterPro" id="IPR024087">
    <property type="entry name" value="Creatininase-like_sf"/>
</dbReference>
<comment type="cofactor">
    <cofactor evidence="1">
        <name>Zn(2+)</name>
        <dbReference type="ChEBI" id="CHEBI:29105"/>
    </cofactor>
</comment>
<comment type="caution">
    <text evidence="5">The sequence shown here is derived from an EMBL/GenBank/DDBJ whole genome shotgun (WGS) entry which is preliminary data.</text>
</comment>
<accession>A0ABD5ZVG9</accession>